<reference evidence="1" key="1">
    <citation type="submission" date="2020-05" db="EMBL/GenBank/DDBJ databases">
        <title>Large-scale comparative analyses of tick genomes elucidate their genetic diversity and vector capacities.</title>
        <authorList>
            <person name="Jia N."/>
            <person name="Wang J."/>
            <person name="Shi W."/>
            <person name="Du L."/>
            <person name="Sun Y."/>
            <person name="Zhan W."/>
            <person name="Jiang J."/>
            <person name="Wang Q."/>
            <person name="Zhang B."/>
            <person name="Ji P."/>
            <person name="Sakyi L.B."/>
            <person name="Cui X."/>
            <person name="Yuan T."/>
            <person name="Jiang B."/>
            <person name="Yang W."/>
            <person name="Lam T.T.-Y."/>
            <person name="Chang Q."/>
            <person name="Ding S."/>
            <person name="Wang X."/>
            <person name="Zhu J."/>
            <person name="Ruan X."/>
            <person name="Zhao L."/>
            <person name="Wei J."/>
            <person name="Que T."/>
            <person name="Du C."/>
            <person name="Cheng J."/>
            <person name="Dai P."/>
            <person name="Han X."/>
            <person name="Huang E."/>
            <person name="Gao Y."/>
            <person name="Liu J."/>
            <person name="Shao H."/>
            <person name="Ye R."/>
            <person name="Li L."/>
            <person name="Wei W."/>
            <person name="Wang X."/>
            <person name="Wang C."/>
            <person name="Yang T."/>
            <person name="Huo Q."/>
            <person name="Li W."/>
            <person name="Guo W."/>
            <person name="Chen H."/>
            <person name="Zhou L."/>
            <person name="Ni X."/>
            <person name="Tian J."/>
            <person name="Zhou Y."/>
            <person name="Sheng Y."/>
            <person name="Liu T."/>
            <person name="Pan Y."/>
            <person name="Xia L."/>
            <person name="Li J."/>
            <person name="Zhao F."/>
            <person name="Cao W."/>
        </authorList>
    </citation>
    <scope>NUCLEOTIDE SEQUENCE</scope>
    <source>
        <strain evidence="1">Dsil-2018</strain>
    </source>
</reference>
<organism evidence="1 2">
    <name type="scientific">Dermacentor silvarum</name>
    <name type="common">Tick</name>
    <dbReference type="NCBI Taxonomy" id="543639"/>
    <lineage>
        <taxon>Eukaryota</taxon>
        <taxon>Metazoa</taxon>
        <taxon>Ecdysozoa</taxon>
        <taxon>Arthropoda</taxon>
        <taxon>Chelicerata</taxon>
        <taxon>Arachnida</taxon>
        <taxon>Acari</taxon>
        <taxon>Parasitiformes</taxon>
        <taxon>Ixodida</taxon>
        <taxon>Ixodoidea</taxon>
        <taxon>Ixodidae</taxon>
        <taxon>Rhipicephalinae</taxon>
        <taxon>Dermacentor</taxon>
    </lineage>
</organism>
<protein>
    <submittedName>
        <fullName evidence="1">Uncharacterized protein</fullName>
    </submittedName>
</protein>
<evidence type="ECO:0000313" key="1">
    <source>
        <dbReference type="EMBL" id="KAH7970627.1"/>
    </source>
</evidence>
<comment type="caution">
    <text evidence="1">The sequence shown here is derived from an EMBL/GenBank/DDBJ whole genome shotgun (WGS) entry which is preliminary data.</text>
</comment>
<proteinExistence type="predicted"/>
<gene>
    <name evidence="1" type="ORF">HPB49_012774</name>
</gene>
<sequence>MTERTKSAIWKHFVKNSVQEATCKSCDTKLRTPSSTTTPLVNHLKNKHFSLHSVFLRDSGKQGRPEGAQPLIKSAMKSGKALLQRERMAMTTRIARMLVLDLQPYIFVENRGFKELMNHMEPLYKIPSRTTFSRTIIPALYRDPVTAVKEIMHADFQEGIESILFTNDMWTLRSNQSYISLTCHYLASNFEMRSIALDNRSVTESHTACNILEHLQAMMDNWELPKVPVCVVTDNARNFRAVLRGISCVPMQCMGHTLQLTIKDAKEETAGVPVILKKRRAIVGHYTVPKLRQDCRIASNGWSSQFWNLFETWKLDGTLKEAVCIELATSETTVPNLTPQEWKAVAGLVKALEPIASATKDLSGQKYATLSSVVPYLYGTQMVLKDCIASDDDTSEFARNLLKSMRTRFPGQDEQKEYVLATACDPRFKNLFCAQTFQETRLLELARTELQSSPGEASSDYTEASTSTAHKERVNSIWDSIEKLAASSERRHSSKTANIEEFQRYLREPTCSKEQDPLAFWKETGEHHFPGLYKMAMKYMGVPATSVPSEKFFSTAGNIVTSRR</sequence>
<dbReference type="EMBL" id="CM023480">
    <property type="protein sequence ID" value="KAH7970627.1"/>
    <property type="molecule type" value="Genomic_DNA"/>
</dbReference>
<evidence type="ECO:0000313" key="2">
    <source>
        <dbReference type="Proteomes" id="UP000821865"/>
    </source>
</evidence>
<dbReference type="Proteomes" id="UP000821865">
    <property type="component" value="Chromosome 11"/>
</dbReference>
<name>A0ACB8DIT8_DERSI</name>
<keyword evidence="2" id="KW-1185">Reference proteome</keyword>
<accession>A0ACB8DIT8</accession>